<keyword evidence="1" id="KW-1133">Transmembrane helix</keyword>
<keyword evidence="1" id="KW-0812">Transmembrane</keyword>
<keyword evidence="3" id="KW-1185">Reference proteome</keyword>
<dbReference type="NCBIfam" id="NF008712">
    <property type="entry name" value="PRK11715.1-1"/>
    <property type="match status" value="1"/>
</dbReference>
<evidence type="ECO:0000313" key="3">
    <source>
        <dbReference type="Proteomes" id="UP000316008"/>
    </source>
</evidence>
<feature type="transmembrane region" description="Helical" evidence="1">
    <location>
        <begin position="26"/>
        <end position="47"/>
    </location>
</feature>
<feature type="transmembrane region" description="Helical" evidence="1">
    <location>
        <begin position="297"/>
        <end position="316"/>
    </location>
</feature>
<evidence type="ECO:0000313" key="2">
    <source>
        <dbReference type="EMBL" id="TSJ45010.1"/>
    </source>
</evidence>
<accession>A0A556MYL4</accession>
<feature type="transmembrane region" description="Helical" evidence="1">
    <location>
        <begin position="375"/>
        <end position="394"/>
    </location>
</feature>
<gene>
    <name evidence="2" type="ORF">FO442_10465</name>
</gene>
<dbReference type="PANTHER" id="PTHR30092">
    <property type="entry name" value="INNER MEMBRANE PROTEIN CRED"/>
    <property type="match status" value="1"/>
</dbReference>
<protein>
    <submittedName>
        <fullName evidence="2">Cell envelope integrity protein CreD</fullName>
    </submittedName>
</protein>
<reference evidence="2 3" key="1">
    <citation type="submission" date="2019-07" db="EMBL/GenBank/DDBJ databases">
        <authorList>
            <person name="Huq M.A."/>
        </authorList>
    </citation>
    <scope>NUCLEOTIDE SEQUENCE [LARGE SCALE GENOMIC DNA]</scope>
    <source>
        <strain evidence="2 3">MAH-3</strain>
    </source>
</reference>
<feature type="transmembrane region" description="Helical" evidence="1">
    <location>
        <begin position="348"/>
        <end position="368"/>
    </location>
</feature>
<organism evidence="2 3">
    <name type="scientific">Fluviicola chungangensis</name>
    <dbReference type="NCBI Taxonomy" id="2597671"/>
    <lineage>
        <taxon>Bacteria</taxon>
        <taxon>Pseudomonadati</taxon>
        <taxon>Bacteroidota</taxon>
        <taxon>Flavobacteriia</taxon>
        <taxon>Flavobacteriales</taxon>
        <taxon>Crocinitomicaceae</taxon>
        <taxon>Fluviicola</taxon>
    </lineage>
</organism>
<comment type="caution">
    <text evidence="2">The sequence shown here is derived from an EMBL/GenBank/DDBJ whole genome shotgun (WGS) entry which is preliminary data.</text>
</comment>
<dbReference type="Proteomes" id="UP000316008">
    <property type="component" value="Unassembled WGS sequence"/>
</dbReference>
<dbReference type="GO" id="GO:0005886">
    <property type="term" value="C:plasma membrane"/>
    <property type="evidence" value="ECO:0007669"/>
    <property type="project" value="TreeGrafter"/>
</dbReference>
<dbReference type="EMBL" id="VLPL01000004">
    <property type="protein sequence ID" value="TSJ45010.1"/>
    <property type="molecule type" value="Genomic_DNA"/>
</dbReference>
<dbReference type="Pfam" id="PF06123">
    <property type="entry name" value="CreD"/>
    <property type="match status" value="1"/>
</dbReference>
<dbReference type="AlphaFoldDB" id="A0A556MYL4"/>
<feature type="transmembrane region" description="Helical" evidence="1">
    <location>
        <begin position="400"/>
        <end position="419"/>
    </location>
</feature>
<dbReference type="InterPro" id="IPR010364">
    <property type="entry name" value="Uncharacterised_IM_CreD"/>
</dbReference>
<sequence>MKTQTTTDKQEPNGFMKFLNAPFGRFLLIGTITIFLLPPLARVIFLIQERKDRAETIKEEIRSEWGSDFMYKGLVLRIPLKNSKQHLFYFPESENTTLHVNASTKKRGIYHFPVFQSNNHTSAVFIPNLNNPNLDLSKVQIGLLALTKTRISNMGKIEVNGKGLDVEQETTAESSPDKLFYATAPFTIDKSTTQINVNTTYTINGSGKIILKGFAKKSAYQMTSNWENPSFSGTSLPNPDSFQIKKGFKSAWSMMNIAQNSKVGINQSKPYGNLSEASVDFLESVDQYQLNERTVKYAILVILLTFTVFYLIELIGKMVIHPLHYLMVGLSLILFYVILLSFSEQFGFARSYLAASIGILSLLSWYAYSVLRSLKFAFTILAAISILYGFLYVIVNLETYALIVGSLGLFAVLSAIMSFTRRLKM</sequence>
<keyword evidence="1" id="KW-0472">Membrane</keyword>
<proteinExistence type="predicted"/>
<dbReference type="PANTHER" id="PTHR30092:SF0">
    <property type="entry name" value="INNER MEMBRANE PROTEIN CRED"/>
    <property type="match status" value="1"/>
</dbReference>
<name>A0A556MYL4_9FLAO</name>
<dbReference type="RefSeq" id="WP_144333131.1">
    <property type="nucleotide sequence ID" value="NZ_VLPL01000004.1"/>
</dbReference>
<feature type="transmembrane region" description="Helical" evidence="1">
    <location>
        <begin position="323"/>
        <end position="342"/>
    </location>
</feature>
<dbReference type="OrthoDB" id="9791851at2"/>
<evidence type="ECO:0000256" key="1">
    <source>
        <dbReference type="SAM" id="Phobius"/>
    </source>
</evidence>